<keyword evidence="1" id="KW-0479">Metal-binding</keyword>
<dbReference type="InterPro" id="IPR050248">
    <property type="entry name" value="Polysacc_deacetylase_ArnD"/>
</dbReference>
<sequence>MDEMDDRSYPNMYNNQPLFSNAIMHMINNRIQTSLLLLTFFTVIFPGPVVYAQESEIVKGTIYVDDVAVETEIISKDDHIMVPSLFLKNTGASVDWYQDHQSMAFNLNSTHVTVLPEKSLINVTDSDLETQSKTLPVIPIYVEGQLFIPLECVAESLGLEVVHDEEDHVSIQNPVERETERIGSTNPKNMQVALTFDDGPEATYTPQILDILQDKEISATFFVVGKQVELYPEIMRRIVDEGHSLGNHSYSHASFPSITTSQVFQELKKTQLAIEKIVGTKPNLLRPPYGALSRGDEELASEKGFRIVTWSVDTLDWTGASADEIFSTVSKEIEAGGITLQHNSDSNPGKLDGTIEALPRIIDDLQSRGYTFVTVESLLDEKNQNIKKESDF</sequence>
<dbReference type="GO" id="GO:0005975">
    <property type="term" value="P:carbohydrate metabolic process"/>
    <property type="evidence" value="ECO:0007669"/>
    <property type="project" value="InterPro"/>
</dbReference>
<dbReference type="SUPFAM" id="SSF88713">
    <property type="entry name" value="Glycoside hydrolase/deacetylase"/>
    <property type="match status" value="1"/>
</dbReference>
<dbReference type="OrthoDB" id="9812065at2"/>
<protein>
    <submittedName>
        <fullName evidence="4">Polysaccharide deacetylase</fullName>
    </submittedName>
</protein>
<proteinExistence type="predicted"/>
<dbReference type="Pfam" id="PF01522">
    <property type="entry name" value="Polysacc_deac_1"/>
    <property type="match status" value="1"/>
</dbReference>
<dbReference type="PROSITE" id="PS51677">
    <property type="entry name" value="NODB"/>
    <property type="match status" value="1"/>
</dbReference>
<dbReference type="InterPro" id="IPR012854">
    <property type="entry name" value="Cu_amine_oxidase-like_N"/>
</dbReference>
<feature type="domain" description="NodB homology" evidence="3">
    <location>
        <begin position="190"/>
        <end position="373"/>
    </location>
</feature>
<dbReference type="Pfam" id="PF07833">
    <property type="entry name" value="Cu_amine_oxidN1"/>
    <property type="match status" value="1"/>
</dbReference>
<dbReference type="PANTHER" id="PTHR10587">
    <property type="entry name" value="GLYCOSYL TRANSFERASE-RELATED"/>
    <property type="match status" value="1"/>
</dbReference>
<dbReference type="GO" id="GO:0016810">
    <property type="term" value="F:hydrolase activity, acting on carbon-nitrogen (but not peptide) bonds"/>
    <property type="evidence" value="ECO:0007669"/>
    <property type="project" value="InterPro"/>
</dbReference>
<keyword evidence="5" id="KW-1185">Reference proteome</keyword>
<name>A0A3A9K7D9_9BACI</name>
<evidence type="ECO:0000256" key="1">
    <source>
        <dbReference type="ARBA" id="ARBA00022723"/>
    </source>
</evidence>
<dbReference type="CDD" id="cd10917">
    <property type="entry name" value="CE4_NodB_like_6s_7s"/>
    <property type="match status" value="1"/>
</dbReference>
<dbReference type="SUPFAM" id="SSF55383">
    <property type="entry name" value="Copper amine oxidase, domain N"/>
    <property type="match status" value="1"/>
</dbReference>
<dbReference type="Proteomes" id="UP000281498">
    <property type="component" value="Unassembled WGS sequence"/>
</dbReference>
<gene>
    <name evidence="4" type="ORF">CR203_13035</name>
</gene>
<dbReference type="GO" id="GO:0016020">
    <property type="term" value="C:membrane"/>
    <property type="evidence" value="ECO:0007669"/>
    <property type="project" value="TreeGrafter"/>
</dbReference>
<dbReference type="GO" id="GO:0046872">
    <property type="term" value="F:metal ion binding"/>
    <property type="evidence" value="ECO:0007669"/>
    <property type="project" value="UniProtKB-KW"/>
</dbReference>
<dbReference type="EMBL" id="PDOE01000005">
    <property type="protein sequence ID" value="RKL66760.1"/>
    <property type="molecule type" value="Genomic_DNA"/>
</dbReference>
<evidence type="ECO:0000259" key="3">
    <source>
        <dbReference type="PROSITE" id="PS51677"/>
    </source>
</evidence>
<dbReference type="PANTHER" id="PTHR10587:SF133">
    <property type="entry name" value="CHITIN DEACETYLASE 1-RELATED"/>
    <property type="match status" value="1"/>
</dbReference>
<dbReference type="Gene3D" id="3.30.457.10">
    <property type="entry name" value="Copper amine oxidase-like, N-terminal domain"/>
    <property type="match status" value="1"/>
</dbReference>
<dbReference type="Gene3D" id="3.20.20.370">
    <property type="entry name" value="Glycoside hydrolase/deacetylase"/>
    <property type="match status" value="1"/>
</dbReference>
<comment type="caution">
    <text evidence="4">The sequence shown here is derived from an EMBL/GenBank/DDBJ whole genome shotgun (WGS) entry which is preliminary data.</text>
</comment>
<reference evidence="4 5" key="1">
    <citation type="submission" date="2017-10" db="EMBL/GenBank/DDBJ databases">
        <title>Bacillus sp. nov., a halophilic bacterium isolated from a Keqin Lake.</title>
        <authorList>
            <person name="Wang H."/>
        </authorList>
    </citation>
    <scope>NUCLEOTIDE SEQUENCE [LARGE SCALE GENOMIC DNA]</scope>
    <source>
        <strain evidence="4 5">KCTC 13187</strain>
    </source>
</reference>
<keyword evidence="2" id="KW-0378">Hydrolase</keyword>
<organism evidence="4 5">
    <name type="scientific">Salipaludibacillus neizhouensis</name>
    <dbReference type="NCBI Taxonomy" id="885475"/>
    <lineage>
        <taxon>Bacteria</taxon>
        <taxon>Bacillati</taxon>
        <taxon>Bacillota</taxon>
        <taxon>Bacilli</taxon>
        <taxon>Bacillales</taxon>
        <taxon>Bacillaceae</taxon>
    </lineage>
</organism>
<evidence type="ECO:0000313" key="5">
    <source>
        <dbReference type="Proteomes" id="UP000281498"/>
    </source>
</evidence>
<dbReference type="InterPro" id="IPR002509">
    <property type="entry name" value="NODB_dom"/>
</dbReference>
<dbReference type="InterPro" id="IPR011330">
    <property type="entry name" value="Glyco_hydro/deAcase_b/a-brl"/>
</dbReference>
<dbReference type="InterPro" id="IPR036582">
    <property type="entry name" value="Mao_N_sf"/>
</dbReference>
<accession>A0A3A9K7D9</accession>
<dbReference type="AlphaFoldDB" id="A0A3A9K7D9"/>
<evidence type="ECO:0000313" key="4">
    <source>
        <dbReference type="EMBL" id="RKL66760.1"/>
    </source>
</evidence>
<evidence type="ECO:0000256" key="2">
    <source>
        <dbReference type="ARBA" id="ARBA00022801"/>
    </source>
</evidence>